<dbReference type="InterPro" id="IPR003604">
    <property type="entry name" value="Matrin/U1-like-C_Znf_C2H2"/>
</dbReference>
<sequence>MNCLQNLPRSSALPLQSFRFNQRKPTASSSFNSLGTMNYAHLNRRITVKAITGSTSSKETSDSSEVKEEKSEIYSTNMTEAMGAGGCCLEIPMSILSAIRLCLDAQPKPDTSVFGSKQKAATPPAGSGELPSTSSSKPKEWSCALCQVTATTEREIVHQEMKPNLEEESVGAKKTVVGLDQKVEGGQTLQVKPSSNLCGTNQNAAAPPAGSGELPSTNSTKTEQWSCALCQVSATTQRGLDEHLQGRKHKAKVAGLLRDKKMCNNSTSSTSKISTESRDGVGQELKTKVQEEPVKANKTVVGLNQKVEGGLDEHPQECGGEEDSENKNEELPKKKALNAITQKTTNGIPTGGTMRRKLPLRENFEFWCEVFQVGTQSAVVMEGHKRGKKHMARSNGSRKNNEAVPLTTRTTIVTPSEPTENVEDEDAVAQE</sequence>
<feature type="compositionally biased region" description="Acidic residues" evidence="1">
    <location>
        <begin position="420"/>
        <end position="431"/>
    </location>
</feature>
<dbReference type="GO" id="GO:0008270">
    <property type="term" value="F:zinc ion binding"/>
    <property type="evidence" value="ECO:0007669"/>
    <property type="project" value="InterPro"/>
</dbReference>
<dbReference type="PANTHER" id="PTHR47487">
    <property type="entry name" value="OS06G0651300 PROTEIN-RELATED"/>
    <property type="match status" value="1"/>
</dbReference>
<evidence type="ECO:0000313" key="4">
    <source>
        <dbReference type="Proteomes" id="UP000236630"/>
    </source>
</evidence>
<feature type="compositionally biased region" description="Polar residues" evidence="1">
    <location>
        <begin position="407"/>
        <end position="419"/>
    </location>
</feature>
<feature type="region of interest" description="Disordered" evidence="1">
    <location>
        <begin position="389"/>
        <end position="431"/>
    </location>
</feature>
<dbReference type="Proteomes" id="UP000236630">
    <property type="component" value="Unassembled WGS sequence"/>
</dbReference>
<feature type="region of interest" description="Disordered" evidence="1">
    <location>
        <begin position="309"/>
        <end position="333"/>
    </location>
</feature>
<dbReference type="InterPro" id="IPR013087">
    <property type="entry name" value="Znf_C2H2_type"/>
</dbReference>
<dbReference type="InterPro" id="IPR036236">
    <property type="entry name" value="Znf_C2H2_sf"/>
</dbReference>
<accession>A0A2H5QQZ6</accession>
<dbReference type="AlphaFoldDB" id="A0A2H5QQZ6"/>
<evidence type="ECO:0000313" key="3">
    <source>
        <dbReference type="EMBL" id="GAY66993.1"/>
    </source>
</evidence>
<dbReference type="Pfam" id="PF12874">
    <property type="entry name" value="zf-met"/>
    <property type="match status" value="2"/>
</dbReference>
<dbReference type="EMBL" id="BDQV01000645">
    <property type="protein sequence ID" value="GAY66993.1"/>
    <property type="molecule type" value="Genomic_DNA"/>
</dbReference>
<dbReference type="SUPFAM" id="SSF57667">
    <property type="entry name" value="beta-beta-alpha zinc fingers"/>
    <property type="match status" value="1"/>
</dbReference>
<evidence type="ECO:0000256" key="1">
    <source>
        <dbReference type="SAM" id="MobiDB-lite"/>
    </source>
</evidence>
<comment type="caution">
    <text evidence="3">The sequence shown here is derived from an EMBL/GenBank/DDBJ whole genome shotgun (WGS) entry which is preliminary data.</text>
</comment>
<keyword evidence="4" id="KW-1185">Reference proteome</keyword>
<protein>
    <recommendedName>
        <fullName evidence="2">U1-type domain-containing protein</fullName>
    </recommendedName>
</protein>
<dbReference type="SMART" id="SM00451">
    <property type="entry name" value="ZnF_U1"/>
    <property type="match status" value="1"/>
</dbReference>
<reference evidence="3 4" key="1">
    <citation type="journal article" date="2017" name="Front. Genet.">
        <title>Draft sequencing of the heterozygous diploid genome of Satsuma (Citrus unshiu Marc.) using a hybrid assembly approach.</title>
        <authorList>
            <person name="Shimizu T."/>
            <person name="Tanizawa Y."/>
            <person name="Mochizuki T."/>
            <person name="Nagasaki H."/>
            <person name="Yoshioka T."/>
            <person name="Toyoda A."/>
            <person name="Fujiyama A."/>
            <person name="Kaminuma E."/>
            <person name="Nakamura Y."/>
        </authorList>
    </citation>
    <scope>NUCLEOTIDE SEQUENCE [LARGE SCALE GENOMIC DNA]</scope>
    <source>
        <strain evidence="4">cv. Miyagawa wase</strain>
    </source>
</reference>
<evidence type="ECO:0000259" key="2">
    <source>
        <dbReference type="SMART" id="SM00451"/>
    </source>
</evidence>
<organism evidence="3 4">
    <name type="scientific">Citrus unshiu</name>
    <name type="common">Satsuma mandarin</name>
    <name type="synonym">Citrus nobilis var. unshiu</name>
    <dbReference type="NCBI Taxonomy" id="55188"/>
    <lineage>
        <taxon>Eukaryota</taxon>
        <taxon>Viridiplantae</taxon>
        <taxon>Streptophyta</taxon>
        <taxon>Embryophyta</taxon>
        <taxon>Tracheophyta</taxon>
        <taxon>Spermatophyta</taxon>
        <taxon>Magnoliopsida</taxon>
        <taxon>eudicotyledons</taxon>
        <taxon>Gunneridae</taxon>
        <taxon>Pentapetalae</taxon>
        <taxon>rosids</taxon>
        <taxon>malvids</taxon>
        <taxon>Sapindales</taxon>
        <taxon>Rutaceae</taxon>
        <taxon>Aurantioideae</taxon>
        <taxon>Citrus</taxon>
    </lineage>
</organism>
<gene>
    <name evidence="3" type="ORF">CUMW_253210</name>
</gene>
<proteinExistence type="predicted"/>
<dbReference type="STRING" id="55188.A0A2H5QQZ6"/>
<name>A0A2H5QQZ6_CITUN</name>
<feature type="compositionally biased region" description="Polar residues" evidence="1">
    <location>
        <begin position="191"/>
        <end position="204"/>
    </location>
</feature>
<feature type="region of interest" description="Disordered" evidence="1">
    <location>
        <begin position="262"/>
        <end position="282"/>
    </location>
</feature>
<dbReference type="GO" id="GO:0003676">
    <property type="term" value="F:nucleic acid binding"/>
    <property type="evidence" value="ECO:0007669"/>
    <property type="project" value="InterPro"/>
</dbReference>
<dbReference type="Gene3D" id="3.30.160.60">
    <property type="entry name" value="Classic Zinc Finger"/>
    <property type="match status" value="2"/>
</dbReference>
<feature type="region of interest" description="Disordered" evidence="1">
    <location>
        <begin position="112"/>
        <end position="138"/>
    </location>
</feature>
<dbReference type="PANTHER" id="PTHR47487:SF12">
    <property type="entry name" value="GLUTENIN, HIGH MOLECULAR WEIGHT SUBUNIT DX5-LIKE"/>
    <property type="match status" value="1"/>
</dbReference>
<feature type="region of interest" description="Disordered" evidence="1">
    <location>
        <begin position="191"/>
        <end position="219"/>
    </location>
</feature>
<feature type="domain" description="U1-type" evidence="2">
    <location>
        <begin position="222"/>
        <end position="256"/>
    </location>
</feature>